<dbReference type="InterPro" id="IPR036273">
    <property type="entry name" value="CRAL/TRIO_N_dom_sf"/>
</dbReference>
<proteinExistence type="predicted"/>
<dbReference type="AlphaFoldDB" id="A0AA38MDZ3"/>
<evidence type="ECO:0000313" key="2">
    <source>
        <dbReference type="Proteomes" id="UP001168821"/>
    </source>
</evidence>
<name>A0AA38MDZ3_9CUCU</name>
<keyword evidence="2" id="KW-1185">Reference proteome</keyword>
<protein>
    <submittedName>
        <fullName evidence="1">Uncharacterized protein</fullName>
    </submittedName>
</protein>
<evidence type="ECO:0000313" key="1">
    <source>
        <dbReference type="EMBL" id="KAJ3652509.1"/>
    </source>
</evidence>
<dbReference type="Proteomes" id="UP001168821">
    <property type="component" value="Unassembled WGS sequence"/>
</dbReference>
<organism evidence="1 2">
    <name type="scientific">Zophobas morio</name>
    <dbReference type="NCBI Taxonomy" id="2755281"/>
    <lineage>
        <taxon>Eukaryota</taxon>
        <taxon>Metazoa</taxon>
        <taxon>Ecdysozoa</taxon>
        <taxon>Arthropoda</taxon>
        <taxon>Hexapoda</taxon>
        <taxon>Insecta</taxon>
        <taxon>Pterygota</taxon>
        <taxon>Neoptera</taxon>
        <taxon>Endopterygota</taxon>
        <taxon>Coleoptera</taxon>
        <taxon>Polyphaga</taxon>
        <taxon>Cucujiformia</taxon>
        <taxon>Tenebrionidae</taxon>
        <taxon>Zophobas</taxon>
    </lineage>
</organism>
<reference evidence="1" key="1">
    <citation type="journal article" date="2023" name="G3 (Bethesda)">
        <title>Whole genome assemblies of Zophobas morio and Tenebrio molitor.</title>
        <authorList>
            <person name="Kaur S."/>
            <person name="Stinson S.A."/>
            <person name="diCenzo G.C."/>
        </authorList>
    </citation>
    <scope>NUCLEOTIDE SEQUENCE</scope>
    <source>
        <strain evidence="1">QUZm001</strain>
    </source>
</reference>
<sequence length="92" mass="10529">MALPYEFKAADVIKEGRCSQEHVNEIKKWLKPAPLLQMQDELIVLLLLSCENDVEASKITLKNYFRIKKKAPELFSNQDIDHASLEKASQVS</sequence>
<comment type="caution">
    <text evidence="1">The sequence shown here is derived from an EMBL/GenBank/DDBJ whole genome shotgun (WGS) entry which is preliminary data.</text>
</comment>
<gene>
    <name evidence="1" type="ORF">Zmor_018466</name>
</gene>
<accession>A0AA38MDZ3</accession>
<dbReference type="SUPFAM" id="SSF46938">
    <property type="entry name" value="CRAL/TRIO N-terminal domain"/>
    <property type="match status" value="1"/>
</dbReference>
<dbReference type="EMBL" id="JALNTZ010000005">
    <property type="protein sequence ID" value="KAJ3652509.1"/>
    <property type="molecule type" value="Genomic_DNA"/>
</dbReference>